<name>A0AAW4IR07_9GAMM</name>
<proteinExistence type="predicted"/>
<accession>A0AAW4IR07</accession>
<evidence type="ECO:0000313" key="3">
    <source>
        <dbReference type="Proteomes" id="UP000664161"/>
    </source>
</evidence>
<dbReference type="EMBL" id="JAGBKN010000025">
    <property type="protein sequence ID" value="MBO1517690.1"/>
    <property type="molecule type" value="Genomic_DNA"/>
</dbReference>
<evidence type="ECO:0000256" key="1">
    <source>
        <dbReference type="SAM" id="SignalP"/>
    </source>
</evidence>
<evidence type="ECO:0008006" key="4">
    <source>
        <dbReference type="Google" id="ProtNLM"/>
    </source>
</evidence>
<dbReference type="AlphaFoldDB" id="A0AAW4IR07"/>
<comment type="caution">
    <text evidence="2">The sequence shown here is derived from an EMBL/GenBank/DDBJ whole genome shotgun (WGS) entry which is preliminary data.</text>
</comment>
<keyword evidence="1" id="KW-0732">Signal</keyword>
<reference evidence="2 3" key="1">
    <citation type="submission" date="2021-03" db="EMBL/GenBank/DDBJ databases">
        <authorList>
            <person name="Shang D.-D."/>
            <person name="Du Z.-J."/>
            <person name="Chen G.-J."/>
        </authorList>
    </citation>
    <scope>NUCLEOTIDE SEQUENCE [LARGE SCALE GENOMIC DNA]</scope>
    <source>
        <strain evidence="2 3">F2608</strain>
    </source>
</reference>
<feature type="signal peptide" evidence="1">
    <location>
        <begin position="1"/>
        <end position="19"/>
    </location>
</feature>
<organism evidence="2 3">
    <name type="scientific">Psychrobacter halodurans</name>
    <dbReference type="NCBI Taxonomy" id="2818439"/>
    <lineage>
        <taxon>Bacteria</taxon>
        <taxon>Pseudomonadati</taxon>
        <taxon>Pseudomonadota</taxon>
        <taxon>Gammaproteobacteria</taxon>
        <taxon>Moraxellales</taxon>
        <taxon>Moraxellaceae</taxon>
        <taxon>Psychrobacter</taxon>
    </lineage>
</organism>
<sequence>MSNSIKKRMVIPSVLSVLALTMAGCGEDDGVYGSGNNNLTVSSFESQSNAITRIDTTYRNGERQVQPINIVGIAQPDVDNLESSIVLANRFEGTIADKDISVDGNIVSRPIYQKNSNNKSMFTIDYKEYDLYGVRADSYSVDKVTGKRAGVLTDLYNYSRISSKVSFPKNAQCFTPMTNSEREFVYFNEKGITGYKNIDSWIEFIENQIGDGYSKKITRTSLGFNKQYPLASVQAYNDDQQIVATYNGVEYKGRVYNAEHVASGVNDSNNDPLSGVVDCTLVNDVAADFLEQEIKRYY</sequence>
<keyword evidence="3" id="KW-1185">Reference proteome</keyword>
<evidence type="ECO:0000313" key="2">
    <source>
        <dbReference type="EMBL" id="MBO1517690.1"/>
    </source>
</evidence>
<gene>
    <name evidence="2" type="ORF">J3491_10135</name>
</gene>
<dbReference type="Proteomes" id="UP000664161">
    <property type="component" value="Unassembled WGS sequence"/>
</dbReference>
<feature type="chain" id="PRO_5043980458" description="Lipoprotein" evidence="1">
    <location>
        <begin position="20"/>
        <end position="298"/>
    </location>
</feature>
<dbReference type="PROSITE" id="PS51257">
    <property type="entry name" value="PROKAR_LIPOPROTEIN"/>
    <property type="match status" value="1"/>
</dbReference>
<protein>
    <recommendedName>
        <fullName evidence="4">Lipoprotein</fullName>
    </recommendedName>
</protein>